<keyword evidence="2" id="KW-0472">Membrane</keyword>
<dbReference type="Pfam" id="PF11298">
    <property type="entry name" value="DUF3099"/>
    <property type="match status" value="1"/>
</dbReference>
<feature type="compositionally biased region" description="Polar residues" evidence="1">
    <location>
        <begin position="89"/>
        <end position="103"/>
    </location>
</feature>
<organism evidence="3 4">
    <name type="scientific">Saxibacter everestensis</name>
    <dbReference type="NCBI Taxonomy" id="2909229"/>
    <lineage>
        <taxon>Bacteria</taxon>
        <taxon>Bacillati</taxon>
        <taxon>Actinomycetota</taxon>
        <taxon>Actinomycetes</taxon>
        <taxon>Micrococcales</taxon>
        <taxon>Brevibacteriaceae</taxon>
        <taxon>Saxibacter</taxon>
    </lineage>
</organism>
<dbReference type="RefSeq" id="WP_349640534.1">
    <property type="nucleotide sequence ID" value="NZ_CP090958.1"/>
</dbReference>
<feature type="transmembrane region" description="Helical" evidence="2">
    <location>
        <begin position="25"/>
        <end position="45"/>
    </location>
</feature>
<keyword evidence="4" id="KW-1185">Reference proteome</keyword>
<proteinExistence type="predicted"/>
<keyword evidence="2" id="KW-1133">Transmembrane helix</keyword>
<evidence type="ECO:0000313" key="3">
    <source>
        <dbReference type="EMBL" id="WGW13711.1"/>
    </source>
</evidence>
<feature type="transmembrane region" description="Helical" evidence="2">
    <location>
        <begin position="51"/>
        <end position="70"/>
    </location>
</feature>
<evidence type="ECO:0000256" key="2">
    <source>
        <dbReference type="SAM" id="Phobius"/>
    </source>
</evidence>
<evidence type="ECO:0000256" key="1">
    <source>
        <dbReference type="SAM" id="MobiDB-lite"/>
    </source>
</evidence>
<keyword evidence="2" id="KW-0812">Transmembrane</keyword>
<gene>
    <name evidence="3" type="ORF">LWF01_08125</name>
</gene>
<reference evidence="3 4" key="1">
    <citation type="submission" date="2023-05" db="EMBL/GenBank/DDBJ databases">
        <title>Lithophilousrod everest ZFBP1038 complete genpme.</title>
        <authorList>
            <person name="Tian M."/>
        </authorList>
    </citation>
    <scope>NUCLEOTIDE SEQUENCE [LARGE SCALE GENOMIC DNA]</scope>
    <source>
        <strain evidence="3 4">ZFBP1038</strain>
    </source>
</reference>
<feature type="compositionally biased region" description="Low complexity" evidence="1">
    <location>
        <begin position="113"/>
        <end position="130"/>
    </location>
</feature>
<feature type="region of interest" description="Disordered" evidence="1">
    <location>
        <begin position="86"/>
        <end position="151"/>
    </location>
</feature>
<accession>A0ABY8QZ47</accession>
<dbReference type="Proteomes" id="UP001209083">
    <property type="component" value="Chromosome"/>
</dbReference>
<feature type="compositionally biased region" description="Basic and acidic residues" evidence="1">
    <location>
        <begin position="141"/>
        <end position="151"/>
    </location>
</feature>
<protein>
    <submittedName>
        <fullName evidence="3">DUF3099 domain-containing protein</fullName>
    </submittedName>
</protein>
<sequence length="151" mass="16076">MRTRHEVPRVTNAPLSHADDIKSRMIKYSVSMGIRMVCIVGAFLVDGWLRWVAITGAIVLPYVAVVLANAGREAHTYQNDTFIAAPPQEQLTATPMTGENDQAATHIPDGDARSASADDAGNGSASGSNDVIAGEVVSDQPDDRGSDDERI</sequence>
<name>A0ABY8QZ47_9MICO</name>
<dbReference type="InterPro" id="IPR021449">
    <property type="entry name" value="DUF3099"/>
</dbReference>
<evidence type="ECO:0000313" key="4">
    <source>
        <dbReference type="Proteomes" id="UP001209083"/>
    </source>
</evidence>
<dbReference type="EMBL" id="CP090958">
    <property type="protein sequence ID" value="WGW13711.1"/>
    <property type="molecule type" value="Genomic_DNA"/>
</dbReference>